<dbReference type="Pfam" id="PF24541">
    <property type="entry name" value="Thioredox_PDIA6_C"/>
    <property type="match status" value="1"/>
</dbReference>
<protein>
    <recommendedName>
        <fullName evidence="4">protein disulfide-isomerase</fullName>
        <ecNumber evidence="4">5.3.4.1</ecNumber>
    </recommendedName>
</protein>
<comment type="subcellular location">
    <subcellularLocation>
        <location evidence="2">Endoplasmic reticulum lumen</location>
    </subcellularLocation>
</comment>
<dbReference type="InterPro" id="IPR057305">
    <property type="entry name" value="Thioredox_PDIA6_C"/>
</dbReference>
<evidence type="ECO:0000259" key="13">
    <source>
        <dbReference type="PROSITE" id="PS51352"/>
    </source>
</evidence>
<sequence length="425" mass="46407">MQRLAIILLTITCLLCAHSNALYSAQSPVLQLTPSNFKSKVLNSNGVVLVEFYAPWCGHCQSLTPIWEKAAAVLKGVATVAALDADAHKSLAQEYDIKGFPSIKVFVPGKGPVDYMGARDVKPIAEFALQQVKALLKDRLNGKTGGSSEKKSEPSASVELNSRNFDELVLKSKELWVVEFFAPWCGHCKKLAPEWKKAASNLKGKVKLGHVNCDEDKSLMSRFKVQGFPTILVFGTDKDSPFPFEGARSASAIESFALEQLETNAAPPEVIELISSDVMEEKCGSAAICFVSFLPDILDSKAEGRNKYLEMLLSVAEKFKRSPYSFVWVAAGKQTDLEKNVGVGGYGYPAMVALNAKKGAYAPLKTAFELDHIVEFVKEAGRGGKGNLPMSSTPKIDKVEPWDGKDGQVIEEDEFSLDELMKDDL</sequence>
<dbReference type="InterPro" id="IPR036249">
    <property type="entry name" value="Thioredoxin-like_sf"/>
</dbReference>
<keyword evidence="9" id="KW-0413">Isomerase</keyword>
<keyword evidence="10" id="KW-0676">Redox-active center</keyword>
<keyword evidence="7" id="KW-0256">Endoplasmic reticulum</keyword>
<dbReference type="InterPro" id="IPR005788">
    <property type="entry name" value="PDI_thioredoxin-like_dom"/>
</dbReference>
<evidence type="ECO:0000256" key="10">
    <source>
        <dbReference type="ARBA" id="ARBA00023284"/>
    </source>
</evidence>
<dbReference type="GO" id="GO:0003756">
    <property type="term" value="F:protein disulfide isomerase activity"/>
    <property type="evidence" value="ECO:0007669"/>
    <property type="project" value="UniProtKB-EC"/>
</dbReference>
<dbReference type="PANTHER" id="PTHR45815">
    <property type="entry name" value="PROTEIN DISULFIDE-ISOMERASE A6"/>
    <property type="match status" value="1"/>
</dbReference>
<keyword evidence="5 12" id="KW-0732">Signal</keyword>
<reference evidence="14" key="1">
    <citation type="journal article" date="2021" name="Nat. Commun.">
        <title>Genomic analyses provide insights into spinach domestication and the genetic basis of agronomic traits.</title>
        <authorList>
            <person name="Cai X."/>
            <person name="Sun X."/>
            <person name="Xu C."/>
            <person name="Sun H."/>
            <person name="Wang X."/>
            <person name="Ge C."/>
            <person name="Zhang Z."/>
            <person name="Wang Q."/>
            <person name="Fei Z."/>
            <person name="Jiao C."/>
            <person name="Wang Q."/>
        </authorList>
    </citation>
    <scope>NUCLEOTIDE SEQUENCE [LARGE SCALE GENOMIC DNA]</scope>
    <source>
        <strain evidence="14">cv. Varoflay</strain>
    </source>
</reference>
<gene>
    <name evidence="15" type="primary">LOC110791485</name>
</gene>
<dbReference type="EC" id="5.3.4.1" evidence="4"/>
<dbReference type="OrthoDB" id="10264505at2759"/>
<keyword evidence="8" id="KW-1015">Disulfide bond</keyword>
<feature type="signal peptide" evidence="12">
    <location>
        <begin position="1"/>
        <end position="21"/>
    </location>
</feature>
<evidence type="ECO:0000256" key="2">
    <source>
        <dbReference type="ARBA" id="ARBA00004319"/>
    </source>
</evidence>
<feature type="domain" description="Thioredoxin" evidence="13">
    <location>
        <begin position="21"/>
        <end position="137"/>
    </location>
</feature>
<reference evidence="15" key="2">
    <citation type="submission" date="2025-08" db="UniProtKB">
        <authorList>
            <consortium name="RefSeq"/>
        </authorList>
    </citation>
    <scope>IDENTIFICATION</scope>
    <source>
        <tissue evidence="15">Leaf</tissue>
    </source>
</reference>
<organism evidence="14 15">
    <name type="scientific">Spinacia oleracea</name>
    <name type="common">Spinach</name>
    <dbReference type="NCBI Taxonomy" id="3562"/>
    <lineage>
        <taxon>Eukaryota</taxon>
        <taxon>Viridiplantae</taxon>
        <taxon>Streptophyta</taxon>
        <taxon>Embryophyta</taxon>
        <taxon>Tracheophyta</taxon>
        <taxon>Spermatophyta</taxon>
        <taxon>Magnoliopsida</taxon>
        <taxon>eudicotyledons</taxon>
        <taxon>Gunneridae</taxon>
        <taxon>Pentapetalae</taxon>
        <taxon>Caryophyllales</taxon>
        <taxon>Chenopodiaceae</taxon>
        <taxon>Chenopodioideae</taxon>
        <taxon>Anserineae</taxon>
        <taxon>Spinacia</taxon>
    </lineage>
</organism>
<keyword evidence="14" id="KW-1185">Reference proteome</keyword>
<dbReference type="CDD" id="cd02983">
    <property type="entry name" value="P5_C"/>
    <property type="match status" value="1"/>
</dbReference>
<evidence type="ECO:0000256" key="8">
    <source>
        <dbReference type="ARBA" id="ARBA00023157"/>
    </source>
</evidence>
<dbReference type="PRINTS" id="PR00421">
    <property type="entry name" value="THIOREDOXIN"/>
</dbReference>
<dbReference type="NCBIfam" id="TIGR01126">
    <property type="entry name" value="pdi_dom"/>
    <property type="match status" value="2"/>
</dbReference>
<dbReference type="GO" id="GO:0034976">
    <property type="term" value="P:response to endoplasmic reticulum stress"/>
    <property type="evidence" value="ECO:0000318"/>
    <property type="project" value="GO_Central"/>
</dbReference>
<evidence type="ECO:0000256" key="5">
    <source>
        <dbReference type="ARBA" id="ARBA00022729"/>
    </source>
</evidence>
<dbReference type="GO" id="GO:0015035">
    <property type="term" value="F:protein-disulfide reductase activity"/>
    <property type="evidence" value="ECO:0000318"/>
    <property type="project" value="GO_Central"/>
</dbReference>
<keyword evidence="6" id="KW-0677">Repeat</keyword>
<evidence type="ECO:0000256" key="9">
    <source>
        <dbReference type="ARBA" id="ARBA00023235"/>
    </source>
</evidence>
<dbReference type="RefSeq" id="XP_021851928.1">
    <property type="nucleotide sequence ID" value="XM_021996236.2"/>
</dbReference>
<dbReference type="PROSITE" id="PS00194">
    <property type="entry name" value="THIOREDOXIN_1"/>
    <property type="match status" value="2"/>
</dbReference>
<dbReference type="InterPro" id="IPR017937">
    <property type="entry name" value="Thioredoxin_CS"/>
</dbReference>
<dbReference type="KEGG" id="soe:110791485"/>
<evidence type="ECO:0000313" key="15">
    <source>
        <dbReference type="RefSeq" id="XP_021851928.1"/>
    </source>
</evidence>
<feature type="domain" description="Thioredoxin" evidence="13">
    <location>
        <begin position="147"/>
        <end position="263"/>
    </location>
</feature>
<evidence type="ECO:0000256" key="12">
    <source>
        <dbReference type="SAM" id="SignalP"/>
    </source>
</evidence>
<evidence type="ECO:0000256" key="7">
    <source>
        <dbReference type="ARBA" id="ARBA00022824"/>
    </source>
</evidence>
<dbReference type="Gene3D" id="3.40.30.10">
    <property type="entry name" value="Glutaredoxin"/>
    <property type="match status" value="3"/>
</dbReference>
<evidence type="ECO:0000256" key="4">
    <source>
        <dbReference type="ARBA" id="ARBA00012723"/>
    </source>
</evidence>
<dbReference type="GO" id="GO:0005788">
    <property type="term" value="C:endoplasmic reticulum lumen"/>
    <property type="evidence" value="ECO:0007669"/>
    <property type="project" value="UniProtKB-SubCell"/>
</dbReference>
<evidence type="ECO:0000256" key="6">
    <source>
        <dbReference type="ARBA" id="ARBA00022737"/>
    </source>
</evidence>
<comment type="similarity">
    <text evidence="3 11">Belongs to the protein disulfide isomerase family.</text>
</comment>
<evidence type="ECO:0000256" key="1">
    <source>
        <dbReference type="ARBA" id="ARBA00001182"/>
    </source>
</evidence>
<dbReference type="SUPFAM" id="SSF52833">
    <property type="entry name" value="Thioredoxin-like"/>
    <property type="match status" value="3"/>
</dbReference>
<dbReference type="FunFam" id="3.40.30.10:FF:000050">
    <property type="entry name" value="protein disulfide-isomerase A6 isoform X1"/>
    <property type="match status" value="1"/>
</dbReference>
<dbReference type="GeneID" id="110791485"/>
<dbReference type="Proteomes" id="UP000813463">
    <property type="component" value="Chromosome 2"/>
</dbReference>
<proteinExistence type="inferred from homology"/>
<dbReference type="GO" id="GO:0005783">
    <property type="term" value="C:endoplasmic reticulum"/>
    <property type="evidence" value="ECO:0000318"/>
    <property type="project" value="GO_Central"/>
</dbReference>
<feature type="chain" id="PRO_5040378819" description="protein disulfide-isomerase" evidence="12">
    <location>
        <begin position="22"/>
        <end position="425"/>
    </location>
</feature>
<accession>A0A9R0IN36</accession>
<evidence type="ECO:0000256" key="11">
    <source>
        <dbReference type="RuleBase" id="RU004208"/>
    </source>
</evidence>
<comment type="catalytic activity">
    <reaction evidence="1">
        <text>Catalyzes the rearrangement of -S-S- bonds in proteins.</text>
        <dbReference type="EC" id="5.3.4.1"/>
    </reaction>
</comment>
<dbReference type="AlphaFoldDB" id="A0A9R0IN36"/>
<dbReference type="CDD" id="cd03001">
    <property type="entry name" value="PDI_a_P5"/>
    <property type="match status" value="2"/>
</dbReference>
<evidence type="ECO:0000256" key="3">
    <source>
        <dbReference type="ARBA" id="ARBA00006347"/>
    </source>
</evidence>
<dbReference type="InterPro" id="IPR013766">
    <property type="entry name" value="Thioredoxin_domain"/>
</dbReference>
<dbReference type="PANTHER" id="PTHR45815:SF3">
    <property type="entry name" value="PROTEIN DISULFIDE-ISOMERASE A6"/>
    <property type="match status" value="1"/>
</dbReference>
<name>A0A9R0IN36_SPIOL</name>
<dbReference type="Pfam" id="PF00085">
    <property type="entry name" value="Thioredoxin"/>
    <property type="match status" value="2"/>
</dbReference>
<evidence type="ECO:0000313" key="14">
    <source>
        <dbReference type="Proteomes" id="UP000813463"/>
    </source>
</evidence>
<dbReference type="PROSITE" id="PS51352">
    <property type="entry name" value="THIOREDOXIN_2"/>
    <property type="match status" value="2"/>
</dbReference>